<dbReference type="GO" id="GO:0016810">
    <property type="term" value="F:hydrolase activity, acting on carbon-nitrogen (but not peptide) bonds"/>
    <property type="evidence" value="ECO:0007669"/>
    <property type="project" value="InterPro"/>
</dbReference>
<dbReference type="GO" id="GO:0005975">
    <property type="term" value="P:carbohydrate metabolic process"/>
    <property type="evidence" value="ECO:0007669"/>
    <property type="project" value="InterPro"/>
</dbReference>
<dbReference type="KEGG" id="plig:NAG76_02485"/>
<evidence type="ECO:0000313" key="3">
    <source>
        <dbReference type="EMBL" id="URN95144.1"/>
    </source>
</evidence>
<reference evidence="3" key="1">
    <citation type="submission" date="2022-05" db="EMBL/GenBank/DDBJ databases">
        <title>Novel bacterial taxa in a minimal lignocellulolytic consortium and its capacity to transform plastics disclosed by genome-resolved metagenomics.</title>
        <authorList>
            <person name="Rodriguez C.A.D."/>
            <person name="Diaz-Garcia L."/>
            <person name="Herrera K."/>
            <person name="Tarazona N.A."/>
            <person name="Sproer C."/>
            <person name="Overmann J."/>
            <person name="Jimenez D.J."/>
        </authorList>
    </citation>
    <scope>NUCLEOTIDE SEQUENCE</scope>
    <source>
        <strain evidence="3">MAG5</strain>
    </source>
</reference>
<gene>
    <name evidence="3" type="ORF">NAG76_02485</name>
</gene>
<dbReference type="InterPro" id="IPR011330">
    <property type="entry name" value="Glyco_hydro/deAcase_b/a-brl"/>
</dbReference>
<protein>
    <submittedName>
        <fullName evidence="3">Polysaccharide deacetylase</fullName>
    </submittedName>
</protein>
<dbReference type="Gene3D" id="3.20.20.370">
    <property type="entry name" value="Glycoside hydrolase/deacetylase"/>
    <property type="match status" value="1"/>
</dbReference>
<dbReference type="PANTHER" id="PTHR10587">
    <property type="entry name" value="GLYCOSYL TRANSFERASE-RELATED"/>
    <property type="match status" value="1"/>
</dbReference>
<accession>A0A9J6ZGZ8</accession>
<sequence length="341" mass="38754">MKQRLLLLLGLLLLSLTVLACCSNQAERQNDLLTTEKRSFCKIYMYQQISSLEYDSFKSKVIGTVEFEWAKDAQQNCAFQVFLHNQCVQATAPKPSTTPIPEPTIDVNVEQYAGVAYLTFDDGPGKLTGEVLDILAENDITATFFVLGQQVEQYPELLERIAFEGHSIGNHSYNHVYDELYNDFNNFSEQVLLTSQAIYDVTGVKSPLLRAPGGTYNNVDTSYFDAMNEAGYIMFDWNVDSGDSAGRNVTKETIINNIQGSDLKERVIVLMHDSNSHKTTIEALPEIIAYYREQNYRFDVITETTQPMLSRITDHIRWDRDPATAEQKASFIEQVNEWMSQ</sequence>
<organism evidence="3 4">
    <name type="scientific">Candidatus Pristimantibacillus lignocellulolyticus</name>
    <dbReference type="NCBI Taxonomy" id="2994561"/>
    <lineage>
        <taxon>Bacteria</taxon>
        <taxon>Bacillati</taxon>
        <taxon>Bacillota</taxon>
        <taxon>Bacilli</taxon>
        <taxon>Bacillales</taxon>
        <taxon>Paenibacillaceae</taxon>
        <taxon>Candidatus Pristimantibacillus</taxon>
    </lineage>
</organism>
<dbReference type="PANTHER" id="PTHR10587:SF125">
    <property type="entry name" value="POLYSACCHARIDE DEACETYLASE YHEN-RELATED"/>
    <property type="match status" value="1"/>
</dbReference>
<dbReference type="Pfam" id="PF01522">
    <property type="entry name" value="Polysacc_deac_1"/>
    <property type="match status" value="1"/>
</dbReference>
<evidence type="ECO:0000313" key="4">
    <source>
        <dbReference type="Proteomes" id="UP001056756"/>
    </source>
</evidence>
<dbReference type="InterPro" id="IPR002509">
    <property type="entry name" value="NODB_dom"/>
</dbReference>
<dbReference type="InterPro" id="IPR050248">
    <property type="entry name" value="Polysacc_deacetylase_ArnD"/>
</dbReference>
<dbReference type="CDD" id="cd10944">
    <property type="entry name" value="CE4_SmPgdA_like"/>
    <property type="match status" value="1"/>
</dbReference>
<dbReference type="SUPFAM" id="SSF88713">
    <property type="entry name" value="Glycoside hydrolase/deacetylase"/>
    <property type="match status" value="1"/>
</dbReference>
<dbReference type="PROSITE" id="PS51677">
    <property type="entry name" value="NODB"/>
    <property type="match status" value="1"/>
</dbReference>
<evidence type="ECO:0000256" key="1">
    <source>
        <dbReference type="SAM" id="SignalP"/>
    </source>
</evidence>
<dbReference type="AlphaFoldDB" id="A0A9J6ZGZ8"/>
<proteinExistence type="predicted"/>
<name>A0A9J6ZGZ8_9BACL</name>
<dbReference type="PROSITE" id="PS51257">
    <property type="entry name" value="PROKAR_LIPOPROTEIN"/>
    <property type="match status" value="1"/>
</dbReference>
<keyword evidence="1" id="KW-0732">Signal</keyword>
<feature type="signal peptide" evidence="1">
    <location>
        <begin position="1"/>
        <end position="20"/>
    </location>
</feature>
<feature type="domain" description="NodB homology" evidence="2">
    <location>
        <begin position="114"/>
        <end position="299"/>
    </location>
</feature>
<feature type="chain" id="PRO_5039909317" evidence="1">
    <location>
        <begin position="21"/>
        <end position="341"/>
    </location>
</feature>
<dbReference type="Proteomes" id="UP001056756">
    <property type="component" value="Chromosome"/>
</dbReference>
<dbReference type="EMBL" id="CP097899">
    <property type="protein sequence ID" value="URN95144.1"/>
    <property type="molecule type" value="Genomic_DNA"/>
</dbReference>
<evidence type="ECO:0000259" key="2">
    <source>
        <dbReference type="PROSITE" id="PS51677"/>
    </source>
</evidence>